<dbReference type="SUPFAM" id="SSF52540">
    <property type="entry name" value="P-loop containing nucleoside triphosphate hydrolases"/>
    <property type="match status" value="1"/>
</dbReference>
<dbReference type="AlphaFoldDB" id="A0A347UD03"/>
<gene>
    <name evidence="2" type="ORF">BAR1_01520</name>
</gene>
<dbReference type="Proteomes" id="UP000261704">
    <property type="component" value="Chromosome"/>
</dbReference>
<dbReference type="KEGG" id="pamo:BAR1_01520"/>
<dbReference type="Gene3D" id="3.40.50.300">
    <property type="entry name" value="P-loop containing nucleotide triphosphate hydrolases"/>
    <property type="match status" value="1"/>
</dbReference>
<dbReference type="InterPro" id="IPR027417">
    <property type="entry name" value="P-loop_NTPase"/>
</dbReference>
<evidence type="ECO:0000313" key="2">
    <source>
        <dbReference type="EMBL" id="AXX96731.1"/>
    </source>
</evidence>
<protein>
    <recommendedName>
        <fullName evidence="1">Dynamin N-terminal domain-containing protein</fullName>
    </recommendedName>
</protein>
<evidence type="ECO:0000313" key="3">
    <source>
        <dbReference type="Proteomes" id="UP000261704"/>
    </source>
</evidence>
<sequence length="434" mass="48108">MKHSAIEQKQLSFLQDFIAKTDPDLGSIPKEAGPLRQLARKLFNRLRTPVRFIVAGEFSAGKSTLTNLLVGKNLIPTSVLASELPPLLFRYGATTQIAAGWWDQKKLMPVKDVDFDAAVKMDPDFILVTTPNPFLKDINIFDSPGTSDPLSNDSKMQHLVKSSEATIWCTNAVQAWRESERYTWSSLPAINRKNSILAVTHTDLPAVKRGIDRVMARVQKEAGEFFKTIVPVAAPKASKAAPDGVVQDKEAWAAHGGEAIFTAIREIAEPIREKKLADATAIIESQLIPFFERLKSRDSADEATSKAPIQPLELKAGGAKTQAEVPESPLLAEWNNKTRDLIATIEKSDDTDVSKLIQSSCNIVMEMTDTLTLIDPQTPEIEWLTNQFQEALDQLFLMQLETGDEPLETTTLLLLQLSRDMEQATTRTNISRVS</sequence>
<proteinExistence type="predicted"/>
<keyword evidence="3" id="KW-1185">Reference proteome</keyword>
<dbReference type="InterPro" id="IPR045063">
    <property type="entry name" value="Dynamin_N"/>
</dbReference>
<feature type="domain" description="Dynamin N-terminal" evidence="1">
    <location>
        <begin position="53"/>
        <end position="184"/>
    </location>
</feature>
<dbReference type="RefSeq" id="WP_118941389.1">
    <property type="nucleotide sequence ID" value="NZ_CP032125.1"/>
</dbReference>
<evidence type="ECO:0000259" key="1">
    <source>
        <dbReference type="Pfam" id="PF00350"/>
    </source>
</evidence>
<dbReference type="OrthoDB" id="7647819at2"/>
<accession>A0A347UD03</accession>
<name>A0A347UD03_9RHOB</name>
<dbReference type="Pfam" id="PF00350">
    <property type="entry name" value="Dynamin_N"/>
    <property type="match status" value="1"/>
</dbReference>
<dbReference type="EMBL" id="CP032125">
    <property type="protein sequence ID" value="AXX96731.1"/>
    <property type="molecule type" value="Genomic_DNA"/>
</dbReference>
<organism evidence="2 3">
    <name type="scientific">Profundibacter amoris</name>
    <dbReference type="NCBI Taxonomy" id="2171755"/>
    <lineage>
        <taxon>Bacteria</taxon>
        <taxon>Pseudomonadati</taxon>
        <taxon>Pseudomonadota</taxon>
        <taxon>Alphaproteobacteria</taxon>
        <taxon>Rhodobacterales</taxon>
        <taxon>Paracoccaceae</taxon>
        <taxon>Profundibacter</taxon>
    </lineage>
</organism>
<reference evidence="2 3" key="1">
    <citation type="submission" date="2018-09" db="EMBL/GenBank/DDBJ databases">
        <title>Profundibacter amoris BAR1 gen. nov., sp. nov., a new member of the Roseobacter clade isolated at Lokis Castle Vent Field on the Arctic Mid-Oceanic Ridge.</title>
        <authorList>
            <person name="Le Moine Bauer S."/>
            <person name="Sjoeberg A.G."/>
            <person name="L'Haridon S."/>
            <person name="Stokke R."/>
            <person name="Roalkvam I."/>
            <person name="Steen I.H."/>
            <person name="Dahle H."/>
        </authorList>
    </citation>
    <scope>NUCLEOTIDE SEQUENCE [LARGE SCALE GENOMIC DNA]</scope>
    <source>
        <strain evidence="2 3">BAR1</strain>
    </source>
</reference>